<keyword evidence="1" id="KW-0812">Transmembrane</keyword>
<evidence type="ECO:0000313" key="3">
    <source>
        <dbReference type="Proteomes" id="UP000001542"/>
    </source>
</evidence>
<dbReference type="InParanoid" id="A2E1W4"/>
<dbReference type="KEGG" id="tva:4771278"/>
<dbReference type="RefSeq" id="XP_001325536.1">
    <property type="nucleotide sequence ID" value="XM_001325501.1"/>
</dbReference>
<dbReference type="AlphaFoldDB" id="A2E1W4"/>
<proteinExistence type="predicted"/>
<protein>
    <submittedName>
        <fullName evidence="2">Uncharacterized protein</fullName>
    </submittedName>
</protein>
<keyword evidence="1" id="KW-1133">Transmembrane helix</keyword>
<reference evidence="2" key="1">
    <citation type="submission" date="2006-10" db="EMBL/GenBank/DDBJ databases">
        <authorList>
            <person name="Amadeo P."/>
            <person name="Zhao Q."/>
            <person name="Wortman J."/>
            <person name="Fraser-Liggett C."/>
            <person name="Carlton J."/>
        </authorList>
    </citation>
    <scope>NUCLEOTIDE SEQUENCE</scope>
    <source>
        <strain evidence="2">G3</strain>
    </source>
</reference>
<sequence length="362" mass="40867">MEILISNCIFSKCYSNIGPACMEITYQGLLPESRLTIDSCHFSLCYSAEIGGIASLAPYNCLIQKLCCSGCKSHKRANSFFAYIGNDINFTENSLDKCGPKTAPGETELMMLYGGLITCENNNLTRNYCNELRAFGCFRPAINIIYKFNDHVNSSAKSLFAFFGFFRMQMDISKCYVIKCSILPNIGLATYEYMQSLIIQNFYYVDTNDEFSFVSVLDVAANYGPIFIKCFTNRPKAETQINGSTDLSNDAIYMYSYNSTRHVQICSINTRKPTKILLKLNNTKNSFGKFKQTERTCLPIPDENVEVEGQEKFDFFILSEIGLVLLIVAAIVLFSLIYIKKKKKLGNSTHPKKDSPDSPFLH</sequence>
<accession>A2E1W4</accession>
<dbReference type="VEuPathDB" id="TrichDB:TVAGG3_0036530"/>
<keyword evidence="3" id="KW-1185">Reference proteome</keyword>
<dbReference type="SMR" id="A2E1W4"/>
<feature type="transmembrane region" description="Helical" evidence="1">
    <location>
        <begin position="315"/>
        <end position="339"/>
    </location>
</feature>
<name>A2E1W4_TRIV3</name>
<evidence type="ECO:0000256" key="1">
    <source>
        <dbReference type="SAM" id="Phobius"/>
    </source>
</evidence>
<evidence type="ECO:0000313" key="2">
    <source>
        <dbReference type="EMBL" id="EAY13313.1"/>
    </source>
</evidence>
<dbReference type="Proteomes" id="UP000001542">
    <property type="component" value="Unassembled WGS sequence"/>
</dbReference>
<gene>
    <name evidence="2" type="ORF">TVAG_164220</name>
</gene>
<dbReference type="VEuPathDB" id="TrichDB:TVAG_164220"/>
<keyword evidence="1" id="KW-0472">Membrane</keyword>
<dbReference type="EMBL" id="DS113287">
    <property type="protein sequence ID" value="EAY13313.1"/>
    <property type="molecule type" value="Genomic_DNA"/>
</dbReference>
<organism evidence="2 3">
    <name type="scientific">Trichomonas vaginalis (strain ATCC PRA-98 / G3)</name>
    <dbReference type="NCBI Taxonomy" id="412133"/>
    <lineage>
        <taxon>Eukaryota</taxon>
        <taxon>Metamonada</taxon>
        <taxon>Parabasalia</taxon>
        <taxon>Trichomonadida</taxon>
        <taxon>Trichomonadidae</taxon>
        <taxon>Trichomonas</taxon>
    </lineage>
</organism>
<reference evidence="2" key="2">
    <citation type="journal article" date="2007" name="Science">
        <title>Draft genome sequence of the sexually transmitted pathogen Trichomonas vaginalis.</title>
        <authorList>
            <person name="Carlton J.M."/>
            <person name="Hirt R.P."/>
            <person name="Silva J.C."/>
            <person name="Delcher A.L."/>
            <person name="Schatz M."/>
            <person name="Zhao Q."/>
            <person name="Wortman J.R."/>
            <person name="Bidwell S.L."/>
            <person name="Alsmark U.C.M."/>
            <person name="Besteiro S."/>
            <person name="Sicheritz-Ponten T."/>
            <person name="Noel C.J."/>
            <person name="Dacks J.B."/>
            <person name="Foster P.G."/>
            <person name="Simillion C."/>
            <person name="Van de Peer Y."/>
            <person name="Miranda-Saavedra D."/>
            <person name="Barton G.J."/>
            <person name="Westrop G.D."/>
            <person name="Mueller S."/>
            <person name="Dessi D."/>
            <person name="Fiori P.L."/>
            <person name="Ren Q."/>
            <person name="Paulsen I."/>
            <person name="Zhang H."/>
            <person name="Bastida-Corcuera F.D."/>
            <person name="Simoes-Barbosa A."/>
            <person name="Brown M.T."/>
            <person name="Hayes R.D."/>
            <person name="Mukherjee M."/>
            <person name="Okumura C.Y."/>
            <person name="Schneider R."/>
            <person name="Smith A.J."/>
            <person name="Vanacova S."/>
            <person name="Villalvazo M."/>
            <person name="Haas B.J."/>
            <person name="Pertea M."/>
            <person name="Feldblyum T.V."/>
            <person name="Utterback T.R."/>
            <person name="Shu C.L."/>
            <person name="Osoegawa K."/>
            <person name="de Jong P.J."/>
            <person name="Hrdy I."/>
            <person name="Horvathova L."/>
            <person name="Zubacova Z."/>
            <person name="Dolezal P."/>
            <person name="Malik S.B."/>
            <person name="Logsdon J.M. Jr."/>
            <person name="Henze K."/>
            <person name="Gupta A."/>
            <person name="Wang C.C."/>
            <person name="Dunne R.L."/>
            <person name="Upcroft J.A."/>
            <person name="Upcroft P."/>
            <person name="White O."/>
            <person name="Salzberg S.L."/>
            <person name="Tang P."/>
            <person name="Chiu C.-H."/>
            <person name="Lee Y.-S."/>
            <person name="Embley T.M."/>
            <person name="Coombs G.H."/>
            <person name="Mottram J.C."/>
            <person name="Tachezy J."/>
            <person name="Fraser-Liggett C.M."/>
            <person name="Johnson P.J."/>
        </authorList>
    </citation>
    <scope>NUCLEOTIDE SEQUENCE [LARGE SCALE GENOMIC DNA]</scope>
    <source>
        <strain evidence="2">G3</strain>
    </source>
</reference>